<keyword evidence="8" id="KW-1000">Mitochondrion outer membrane</keyword>
<dbReference type="InterPro" id="IPR011990">
    <property type="entry name" value="TPR-like_helical_dom_sf"/>
</dbReference>
<comment type="function">
    <text evidence="16">Protein kinase activator generated by protein cleavage in response to mitochondrial stress, which accumulates in the cytosol and specifically binds to and activates the protein kinase activity of EIF2AK1/HRI. It thereby activates the integrated stress response (ISR): EIF2AK1/HRI activation promotes eIF-2-alpha (EIF2S1) phosphorylation, leading to a decrease in global protein synthesis and the induction of selected genes, including the transcription factor ATF4, the master transcriptional regulator of the ISR. Also acts as an activator of PRKN-independent mitophagy: activates the protein kinase activity of EIF2AK1/HRI in response to mitochondrial damage, promoting eIF-2-alpha (EIF2S1) phosphorylation, leading to mitochondrial localization of EIF2S1 followed by induction of mitophagy.</text>
</comment>
<feature type="compositionally biased region" description="Pro residues" evidence="24">
    <location>
        <begin position="387"/>
        <end position="396"/>
    </location>
</feature>
<evidence type="ECO:0000313" key="25">
    <source>
        <dbReference type="Ensembl" id="ENSOANP00000044552.1"/>
    </source>
</evidence>
<comment type="similarity">
    <text evidence="18">Belongs to the DELE1 family.</text>
</comment>
<feature type="compositionally biased region" description="Polar residues" evidence="24">
    <location>
        <begin position="328"/>
        <end position="337"/>
    </location>
</feature>
<dbReference type="Bgee" id="ENSOANG00000044520">
    <property type="expression patterns" value="Expressed in heart and 7 other cell types or tissues"/>
</dbReference>
<dbReference type="Pfam" id="PF08238">
    <property type="entry name" value="Sel1"/>
    <property type="match status" value="3"/>
</dbReference>
<organism evidence="25 26">
    <name type="scientific">Ornithorhynchus anatinus</name>
    <name type="common">Duckbill platypus</name>
    <dbReference type="NCBI Taxonomy" id="9258"/>
    <lineage>
        <taxon>Eukaryota</taxon>
        <taxon>Metazoa</taxon>
        <taxon>Chordata</taxon>
        <taxon>Craniata</taxon>
        <taxon>Vertebrata</taxon>
        <taxon>Euteleostomi</taxon>
        <taxon>Mammalia</taxon>
        <taxon>Monotremata</taxon>
        <taxon>Ornithorhynchidae</taxon>
        <taxon>Ornithorhynchus</taxon>
    </lineage>
</organism>
<sequence length="615" mass="64565">PPPISPLSREPRRPPARGWTCRWLSSRHLPPTAWDALSWVRAGGGGRTPPCPTRSGESPPEESQDSGRRGYLAPESAPKVSRSGPTPSRAAAGLGTTGCPGPVPPILGICRSPPRTARCPSGSDLAPGPEGPGDRAEDTGRGADVRGWGLAGRGSGADPRARGGGGRASGPPPPRGQVRGPRPPQGALAVLALQLARQVHFRARSLRSGGTEPEARGAPPSCARSPARRLPQDFALRRNVPPEARALHPPPTGARDPGADPPPDPPDGGRSRTAEPRRPRGEGERQPWVGGRGAGESLGTLPHFGEAGGPGGGPVQVSPSPPLKSPAMVSSWTSTPPRVSGQGRTRTGHRTRGGYGGALPGGELRGAREGGDSSREVRGREVQLPQRPGPPVPSPLPAQQEKAGPEGSVEEAALSLQKLYQLSVALVLNVLGTESMRQGRCGSAFSCFLQAAARGYAKAQYNAGLCLELGRGTRRDLSQALLYYERAASRGHLLAQYRYARCLLREPAAEAGHRGASSALERLAEGGLTEAQAFLGVWLIRGPHRDERRAVHFFRLAAANGDPQSQYHLGVCHELGLGVQRDVGTAARCYRRAAAQGNPRARERLSLLLPSPPAR</sequence>
<feature type="compositionally biased region" description="Basic and acidic residues" evidence="24">
    <location>
        <begin position="267"/>
        <end position="285"/>
    </location>
</feature>
<evidence type="ECO:0000256" key="23">
    <source>
        <dbReference type="ARBA" id="ARBA00083347"/>
    </source>
</evidence>
<keyword evidence="5" id="KW-0053">Apoptosis</keyword>
<gene>
    <name evidence="25" type="primary">DELE1</name>
</gene>
<dbReference type="InterPro" id="IPR052748">
    <property type="entry name" value="ISR_Activator"/>
</dbReference>
<keyword evidence="26" id="KW-1185">Reference proteome</keyword>
<dbReference type="PANTHER" id="PTHR45011:SF1">
    <property type="entry name" value="DAP3-BINDING CELL DEATH ENHANCER 1"/>
    <property type="match status" value="1"/>
</dbReference>
<dbReference type="GeneTree" id="ENSGT00390000002137"/>
<evidence type="ECO:0000256" key="5">
    <source>
        <dbReference type="ARBA" id="ARBA00022703"/>
    </source>
</evidence>
<comment type="subcellular location">
    <subcellularLocation>
        <location evidence="3">Cytoplasm</location>
        <location evidence="3">Cytosol</location>
    </subcellularLocation>
    <subcellularLocation>
        <location evidence="1">Mitochondrion inner membrane</location>
    </subcellularLocation>
    <subcellularLocation>
        <location evidence="2">Mitochondrion outer membrane</location>
    </subcellularLocation>
</comment>
<evidence type="ECO:0000256" key="24">
    <source>
        <dbReference type="SAM" id="MobiDB-lite"/>
    </source>
</evidence>
<feature type="compositionally biased region" description="Low complexity" evidence="24">
    <location>
        <begin position="176"/>
        <end position="191"/>
    </location>
</feature>
<feature type="compositionally biased region" description="Basic and acidic residues" evidence="24">
    <location>
        <begin position="365"/>
        <end position="381"/>
    </location>
</feature>
<comment type="function">
    <text evidence="15">Protein kinase activator that acts as a key activator of the integrated stress response (ISR) following various stresses, such as iron deficiency, mitochondrial stress or mitochondrial DNA breaks. Detects impaired protein import and processing in mitochondria, activating the ISR. May also required for the induction of death receptor-mediated apoptosis through the regulation of caspase activation.</text>
</comment>
<feature type="region of interest" description="Disordered" evidence="24">
    <location>
        <begin position="39"/>
        <end position="191"/>
    </location>
</feature>
<keyword evidence="13" id="KW-0496">Mitochondrion</keyword>
<dbReference type="GO" id="GO:0006974">
    <property type="term" value="P:DNA damage response"/>
    <property type="evidence" value="ECO:0007669"/>
    <property type="project" value="UniProtKB-KW"/>
</dbReference>
<dbReference type="AlphaFoldDB" id="A0A6I8NU23"/>
<dbReference type="GO" id="GO:0043539">
    <property type="term" value="F:protein serine/threonine kinase activator activity"/>
    <property type="evidence" value="ECO:0000318"/>
    <property type="project" value="GO_Central"/>
</dbReference>
<evidence type="ECO:0000256" key="1">
    <source>
        <dbReference type="ARBA" id="ARBA00004273"/>
    </source>
</evidence>
<feature type="compositionally biased region" description="Gly residues" evidence="24">
    <location>
        <begin position="353"/>
        <end position="364"/>
    </location>
</feature>
<dbReference type="PANTHER" id="PTHR45011">
    <property type="entry name" value="DAP3-BINDING CELL DEATH ENHANCER 1"/>
    <property type="match status" value="1"/>
</dbReference>
<evidence type="ECO:0000256" key="7">
    <source>
        <dbReference type="ARBA" id="ARBA00022763"/>
    </source>
</evidence>
<evidence type="ECO:0000256" key="2">
    <source>
        <dbReference type="ARBA" id="ARBA00004294"/>
    </source>
</evidence>
<protein>
    <recommendedName>
        <fullName evidence="21">DAP3-binding cell death enhancer 1</fullName>
    </recommendedName>
    <alternativeName>
        <fullName evidence="23">DAP3-binding cell death enhancer 1, long form</fullName>
    </alternativeName>
    <alternativeName>
        <fullName evidence="22">Death ligand signal enhancer</fullName>
    </alternativeName>
</protein>
<evidence type="ECO:0000256" key="12">
    <source>
        <dbReference type="ARBA" id="ARBA00022946"/>
    </source>
</evidence>
<dbReference type="Ensembl" id="ENSOANT00000066541.1">
    <property type="protein sequence ID" value="ENSOANP00000044552.1"/>
    <property type="gene ID" value="ENSOANG00000044520.1"/>
</dbReference>
<evidence type="ECO:0000256" key="11">
    <source>
        <dbReference type="ARBA" id="ARBA00022843"/>
    </source>
</evidence>
<evidence type="ECO:0000256" key="21">
    <source>
        <dbReference type="ARBA" id="ARBA00073284"/>
    </source>
</evidence>
<evidence type="ECO:0000256" key="16">
    <source>
        <dbReference type="ARBA" id="ARBA00057911"/>
    </source>
</evidence>
<evidence type="ECO:0000313" key="26">
    <source>
        <dbReference type="Proteomes" id="UP000002279"/>
    </source>
</evidence>
<reference evidence="25" key="2">
    <citation type="submission" date="2025-08" db="UniProtKB">
        <authorList>
            <consortium name="Ensembl"/>
        </authorList>
    </citation>
    <scope>IDENTIFICATION</scope>
    <source>
        <strain evidence="25">Glennie</strain>
    </source>
</reference>
<keyword evidence="11" id="KW-0832">Ubl conjugation</keyword>
<evidence type="ECO:0000256" key="15">
    <source>
        <dbReference type="ARBA" id="ARBA00057153"/>
    </source>
</evidence>
<keyword evidence="6" id="KW-0677">Repeat</keyword>
<dbReference type="Gene3D" id="1.25.40.10">
    <property type="entry name" value="Tetratricopeptide repeat domain"/>
    <property type="match status" value="1"/>
</dbReference>
<dbReference type="GO" id="GO:0005741">
    <property type="term" value="C:mitochondrial outer membrane"/>
    <property type="evidence" value="ECO:0007669"/>
    <property type="project" value="UniProtKB-SubCell"/>
</dbReference>
<keyword evidence="4" id="KW-0963">Cytoplasm</keyword>
<evidence type="ECO:0000256" key="19">
    <source>
        <dbReference type="ARBA" id="ARBA00062679"/>
    </source>
</evidence>
<dbReference type="GO" id="GO:0006915">
    <property type="term" value="P:apoptotic process"/>
    <property type="evidence" value="ECO:0007669"/>
    <property type="project" value="UniProtKB-KW"/>
</dbReference>
<evidence type="ECO:0000256" key="8">
    <source>
        <dbReference type="ARBA" id="ARBA00022787"/>
    </source>
</evidence>
<dbReference type="InterPro" id="IPR006597">
    <property type="entry name" value="Sel1-like"/>
</dbReference>
<evidence type="ECO:0000256" key="4">
    <source>
        <dbReference type="ARBA" id="ARBA00022490"/>
    </source>
</evidence>
<feature type="region of interest" description="Disordered" evidence="24">
    <location>
        <begin position="203"/>
        <end position="409"/>
    </location>
</feature>
<proteinExistence type="inferred from homology"/>
<evidence type="ECO:0000256" key="20">
    <source>
        <dbReference type="ARBA" id="ARBA00064772"/>
    </source>
</evidence>
<accession>A0A6I8NU23</accession>
<reference evidence="25" key="3">
    <citation type="submission" date="2025-09" db="UniProtKB">
        <authorList>
            <consortium name="Ensembl"/>
        </authorList>
    </citation>
    <scope>IDENTIFICATION</scope>
    <source>
        <strain evidence="25">Glennie</strain>
    </source>
</reference>
<dbReference type="GO" id="GO:0005743">
    <property type="term" value="C:mitochondrial inner membrane"/>
    <property type="evidence" value="ECO:0007669"/>
    <property type="project" value="UniProtKB-SubCell"/>
</dbReference>
<keyword evidence="14" id="KW-0472">Membrane</keyword>
<evidence type="ECO:0000256" key="13">
    <source>
        <dbReference type="ARBA" id="ARBA00023128"/>
    </source>
</evidence>
<dbReference type="SMART" id="SM00671">
    <property type="entry name" value="SEL1"/>
    <property type="match status" value="3"/>
</dbReference>
<dbReference type="FunFam" id="1.25.40.10:FF:000267">
    <property type="entry name" value="DAP3 binding cell death enhancer 1"/>
    <property type="match status" value="1"/>
</dbReference>
<evidence type="ECO:0000256" key="22">
    <source>
        <dbReference type="ARBA" id="ARBA00082216"/>
    </source>
</evidence>
<dbReference type="GO" id="GO:0005829">
    <property type="term" value="C:cytosol"/>
    <property type="evidence" value="ECO:0007669"/>
    <property type="project" value="UniProtKB-SubCell"/>
</dbReference>
<dbReference type="Proteomes" id="UP000002279">
    <property type="component" value="Chromosome X2"/>
</dbReference>
<dbReference type="InParanoid" id="A0A6I8NU23"/>
<dbReference type="GO" id="GO:0005739">
    <property type="term" value="C:mitochondrion"/>
    <property type="evidence" value="ECO:0000318"/>
    <property type="project" value="GO_Central"/>
</dbReference>
<feature type="compositionally biased region" description="Basic and acidic residues" evidence="24">
    <location>
        <begin position="132"/>
        <end position="144"/>
    </location>
</feature>
<comment type="function">
    <text evidence="17">Protein kinase activator that activates the ISR in response to iron deficiency: iron deficiency impairs mitochondrial import, promoting DELE1 localization at the mitochondrial surface, where it binds and activates EIF2AK1/HRI to trigger the ISR.</text>
</comment>
<evidence type="ECO:0000256" key="17">
    <source>
        <dbReference type="ARBA" id="ARBA00059730"/>
    </source>
</evidence>
<evidence type="ECO:0000256" key="3">
    <source>
        <dbReference type="ARBA" id="ARBA00004514"/>
    </source>
</evidence>
<keyword evidence="12" id="KW-0809">Transit peptide</keyword>
<comment type="subunit">
    <text evidence="19">Interacts with DAP3.</text>
</comment>
<evidence type="ECO:0000256" key="9">
    <source>
        <dbReference type="ARBA" id="ARBA00022792"/>
    </source>
</evidence>
<evidence type="ECO:0000256" key="6">
    <source>
        <dbReference type="ARBA" id="ARBA00022737"/>
    </source>
</evidence>
<reference evidence="25 26" key="1">
    <citation type="journal article" date="2008" name="Nature">
        <title>Genome analysis of the platypus reveals unique signatures of evolution.</title>
        <authorList>
            <person name="Warren W.C."/>
            <person name="Hillier L.W."/>
            <person name="Marshall Graves J.A."/>
            <person name="Birney E."/>
            <person name="Ponting C.P."/>
            <person name="Grutzner F."/>
            <person name="Belov K."/>
            <person name="Miller W."/>
            <person name="Clarke L."/>
            <person name="Chinwalla A.T."/>
            <person name="Yang S.P."/>
            <person name="Heger A."/>
            <person name="Locke D.P."/>
            <person name="Miethke P."/>
            <person name="Waters P.D."/>
            <person name="Veyrunes F."/>
            <person name="Fulton L."/>
            <person name="Fulton B."/>
            <person name="Graves T."/>
            <person name="Wallis J."/>
            <person name="Puente X.S."/>
            <person name="Lopez-Otin C."/>
            <person name="Ordonez G.R."/>
            <person name="Eichler E.E."/>
            <person name="Chen L."/>
            <person name="Cheng Z."/>
            <person name="Deakin J.E."/>
            <person name="Alsop A."/>
            <person name="Thompson K."/>
            <person name="Kirby P."/>
            <person name="Papenfuss A.T."/>
            <person name="Wakefield M.J."/>
            <person name="Olender T."/>
            <person name="Lancet D."/>
            <person name="Huttley G.A."/>
            <person name="Smit A.F."/>
            <person name="Pask A."/>
            <person name="Temple-Smith P."/>
            <person name="Batzer M.A."/>
            <person name="Walker J.A."/>
            <person name="Konkel M.K."/>
            <person name="Harris R.S."/>
            <person name="Whittington C.M."/>
            <person name="Wong E.S."/>
            <person name="Gemmell N.J."/>
            <person name="Buschiazzo E."/>
            <person name="Vargas Jentzsch I.M."/>
            <person name="Merkel A."/>
            <person name="Schmitz J."/>
            <person name="Zemann A."/>
            <person name="Churakov G."/>
            <person name="Kriegs J.O."/>
            <person name="Brosius J."/>
            <person name="Murchison E.P."/>
            <person name="Sachidanandam R."/>
            <person name="Smith C."/>
            <person name="Hannon G.J."/>
            <person name="Tsend-Ayush E."/>
            <person name="McMillan D."/>
            <person name="Attenborough R."/>
            <person name="Rens W."/>
            <person name="Ferguson-Smith M."/>
            <person name="Lefevre C.M."/>
            <person name="Sharp J.A."/>
            <person name="Nicholas K.R."/>
            <person name="Ray D.A."/>
            <person name="Kube M."/>
            <person name="Reinhardt R."/>
            <person name="Pringle T.H."/>
            <person name="Taylor J."/>
            <person name="Jones R.C."/>
            <person name="Nixon B."/>
            <person name="Dacheux J.L."/>
            <person name="Niwa H."/>
            <person name="Sekita Y."/>
            <person name="Huang X."/>
            <person name="Stark A."/>
            <person name="Kheradpour P."/>
            <person name="Kellis M."/>
            <person name="Flicek P."/>
            <person name="Chen Y."/>
            <person name="Webber C."/>
            <person name="Hardison R."/>
            <person name="Nelson J."/>
            <person name="Hallsworth-Pepin K."/>
            <person name="Delehaunty K."/>
            <person name="Markovic C."/>
            <person name="Minx P."/>
            <person name="Feng Y."/>
            <person name="Kremitzki C."/>
            <person name="Mitreva M."/>
            <person name="Glasscock J."/>
            <person name="Wylie T."/>
            <person name="Wohldmann P."/>
            <person name="Thiru P."/>
            <person name="Nhan M.N."/>
            <person name="Pohl C.S."/>
            <person name="Smith S.M."/>
            <person name="Hou S."/>
            <person name="Nefedov M."/>
            <person name="de Jong P.J."/>
            <person name="Renfree M.B."/>
            <person name="Mardis E.R."/>
            <person name="Wilson R.K."/>
        </authorList>
    </citation>
    <scope>NUCLEOTIDE SEQUENCE [LARGE SCALE GENOMIC DNA]</scope>
    <source>
        <strain evidence="25 26">Glennie</strain>
    </source>
</reference>
<dbReference type="SUPFAM" id="SSF81901">
    <property type="entry name" value="HCP-like"/>
    <property type="match status" value="1"/>
</dbReference>
<name>A0A6I8NU23_ORNAN</name>
<keyword evidence="10" id="KW-0802">TPR repeat</keyword>
<evidence type="ECO:0000256" key="18">
    <source>
        <dbReference type="ARBA" id="ARBA00061378"/>
    </source>
</evidence>
<keyword evidence="7" id="KW-0227">DNA damage</keyword>
<evidence type="ECO:0000256" key="10">
    <source>
        <dbReference type="ARBA" id="ARBA00022803"/>
    </source>
</evidence>
<evidence type="ECO:0000256" key="14">
    <source>
        <dbReference type="ARBA" id="ARBA00023136"/>
    </source>
</evidence>
<dbReference type="GO" id="GO:0140468">
    <property type="term" value="P:HRI-mediated signaling"/>
    <property type="evidence" value="ECO:0000318"/>
    <property type="project" value="GO_Central"/>
</dbReference>
<keyword evidence="9" id="KW-0999">Mitochondrion inner membrane</keyword>
<comment type="subunit">
    <text evidence="20">Homooctamer; oligomerization is required to activate EIF2AK1/HRI. Interacts (via TPR repeats) with EIF2AK1/HRI; activating the protein kinase activity of EIF2AK1/HRI, thereby promoting the integrated stress response (ISR).</text>
</comment>